<dbReference type="AlphaFoldDB" id="A0A9P1CXK2"/>
<evidence type="ECO:0000256" key="1">
    <source>
        <dbReference type="ARBA" id="ARBA00004141"/>
    </source>
</evidence>
<keyword evidence="2 6" id="KW-0812">Transmembrane</keyword>
<feature type="transmembrane region" description="Helical" evidence="6">
    <location>
        <begin position="480"/>
        <end position="499"/>
    </location>
</feature>
<dbReference type="SUPFAM" id="SSF103473">
    <property type="entry name" value="MFS general substrate transporter"/>
    <property type="match status" value="1"/>
</dbReference>
<reference evidence="8 9" key="2">
    <citation type="submission" date="2024-05" db="EMBL/GenBank/DDBJ databases">
        <authorList>
            <person name="Chen Y."/>
            <person name="Shah S."/>
            <person name="Dougan E. K."/>
            <person name="Thang M."/>
            <person name="Chan C."/>
        </authorList>
    </citation>
    <scope>NUCLEOTIDE SEQUENCE [LARGE SCALE GENOMIC DNA]</scope>
</reference>
<dbReference type="EMBL" id="CAMXCT020002435">
    <property type="protein sequence ID" value="CAL1151516.1"/>
    <property type="molecule type" value="Genomic_DNA"/>
</dbReference>
<organism evidence="7">
    <name type="scientific">Cladocopium goreaui</name>
    <dbReference type="NCBI Taxonomy" id="2562237"/>
    <lineage>
        <taxon>Eukaryota</taxon>
        <taxon>Sar</taxon>
        <taxon>Alveolata</taxon>
        <taxon>Dinophyceae</taxon>
        <taxon>Suessiales</taxon>
        <taxon>Symbiodiniaceae</taxon>
        <taxon>Cladocopium</taxon>
    </lineage>
</organism>
<evidence type="ECO:0000313" key="8">
    <source>
        <dbReference type="EMBL" id="CAL4785453.1"/>
    </source>
</evidence>
<dbReference type="Gene3D" id="1.20.1250.20">
    <property type="entry name" value="MFS general substrate transporter like domains"/>
    <property type="match status" value="1"/>
</dbReference>
<feature type="transmembrane region" description="Helical" evidence="6">
    <location>
        <begin position="536"/>
        <end position="556"/>
    </location>
</feature>
<dbReference type="PANTHER" id="PTHR23507:SF1">
    <property type="entry name" value="FI18259P1-RELATED"/>
    <property type="match status" value="1"/>
</dbReference>
<evidence type="ECO:0000313" key="7">
    <source>
        <dbReference type="EMBL" id="CAI3998141.1"/>
    </source>
</evidence>
<dbReference type="EMBL" id="CAMXCT010002435">
    <property type="protein sequence ID" value="CAI3998141.1"/>
    <property type="molecule type" value="Genomic_DNA"/>
</dbReference>
<comment type="subcellular location">
    <subcellularLocation>
        <location evidence="1">Membrane</location>
        <topology evidence="1">Multi-pass membrane protein</topology>
    </subcellularLocation>
</comment>
<dbReference type="InterPro" id="IPR036259">
    <property type="entry name" value="MFS_trans_sf"/>
</dbReference>
<sequence length="1180" mass="130599">MPSDSYADKLQALEEEFLMARRDRGDFDVRINRNSEQMDRLWQDVVNSLESFQDFANERRERQVEVNEERMLRVAEMAELRERIDKLSKVAHFEPEGNCLNDPPVLETYIEETQEDQNGAPELTADGQGSKLVFDAKHAEAQKISGFSVANVANVANAAGASCDGSVCEVMSSDQSDQFSDIESIKGPTGREEELEELHVGMLQVSAGLLPRESTIEASELRKNTKKDVMPKVHESIFQWIEGDSIKSMLLPIATAILLPHAVSFLVAHAIMHKTAEHSTESEILQEKQEEPKSFAYIAERIGPMWLIHMLGIFSFALGAPSIEYLYLNYFARQQSHSQIDCSVQMAEAPCAQSIMKVLHLAIIRGFALPFVQFIVGPALGAFSDAYGRRPAVLVIRTCLFIHCAGTAAVAWFPIPIWIDFGLSFFAMIPWGSVPFAWYIDRLDHAPSIVYAMSMVEGSCIICAALGTAIGSFLTLKMALLVEFLGRGVTTMLIAIFLLPESLPEEKRVPFSWSSLTPTAALQLLLQSPVVEKLTAIGVINAFHWAGYYTLFGRFLQSHMAWTRQNTYTGGLVEQVSQVLWLFLGVKVLLRIFGQAGLMAVSTTAAVLSNILQMLSNKPWQIYTNSVVLSGPAIMGSAVVAGIVGKAASGGQQGMLQTALGLVTQMAGALGPVAFATVYKLLDPTAQLRRLVADAKRAEAMVRREVGRAIADARTYLEDTGHQQQEFWAARQRMAACRIGNADTTNPKMSEALSLHLDSEIKTRTRLEAMERGFNSVQKCVENLQSLPQQMEAYVNQEIEQVRTELKESLEERQKKRRLSELEHSAVKQAIAEVRFDVVSLFQKEVKTLREEFGRARSDEAYRQSLRIHEVEERISAMEKCHVSTSSGDEAKPAFEGLKEGTGECSSALRTLRTENMQAKVEVRAEMQKMKQELDAVARRVADTSVANLADLDQRFNHVEEKLRLLDPKARSGARDAEANLHRLDDVLQEVEIMKKCLEELAQRFGQESQDGKGSMSPRSFRLQVQGSGQVPNSITTTPQNSYVPVATNSWVAPRVVVSPVASPAPPSREVLTAQVQRQITGPLPTSPQVVNRIVRSRSVPMVPVEAGLMLGNSAVVKVATTPPAGYVPPRNVRVVQAARAVSPPPVPLQRSAPPPDSPYVRYRAVRLPASSVLTNHRRR</sequence>
<dbReference type="PANTHER" id="PTHR23507">
    <property type="entry name" value="ZGC:174356"/>
    <property type="match status" value="1"/>
</dbReference>
<feature type="transmembrane region" description="Helical" evidence="6">
    <location>
        <begin position="449"/>
        <end position="474"/>
    </location>
</feature>
<feature type="transmembrane region" description="Helical" evidence="6">
    <location>
        <begin position="306"/>
        <end position="328"/>
    </location>
</feature>
<evidence type="ECO:0000256" key="2">
    <source>
        <dbReference type="ARBA" id="ARBA00022692"/>
    </source>
</evidence>
<name>A0A9P1CXK2_9DINO</name>
<keyword evidence="5" id="KW-0175">Coiled coil</keyword>
<feature type="transmembrane region" description="Helical" evidence="6">
    <location>
        <begin position="421"/>
        <end position="440"/>
    </location>
</feature>
<feature type="transmembrane region" description="Helical" evidence="6">
    <location>
        <begin position="660"/>
        <end position="682"/>
    </location>
</feature>
<evidence type="ECO:0000256" key="5">
    <source>
        <dbReference type="SAM" id="Coils"/>
    </source>
</evidence>
<dbReference type="GO" id="GO:0022857">
    <property type="term" value="F:transmembrane transporter activity"/>
    <property type="evidence" value="ECO:0007669"/>
    <property type="project" value="TreeGrafter"/>
</dbReference>
<comment type="caution">
    <text evidence="7">The sequence shown here is derived from an EMBL/GenBank/DDBJ whole genome shotgun (WGS) entry which is preliminary data.</text>
</comment>
<dbReference type="EMBL" id="CAMXCT030002435">
    <property type="protein sequence ID" value="CAL4785453.1"/>
    <property type="molecule type" value="Genomic_DNA"/>
</dbReference>
<proteinExistence type="predicted"/>
<keyword evidence="4 6" id="KW-0472">Membrane</keyword>
<dbReference type="CDD" id="cd06174">
    <property type="entry name" value="MFS"/>
    <property type="match status" value="1"/>
</dbReference>
<feature type="transmembrane region" description="Helical" evidence="6">
    <location>
        <begin position="592"/>
        <end position="615"/>
    </location>
</feature>
<feature type="transmembrane region" description="Helical" evidence="6">
    <location>
        <begin position="627"/>
        <end position="648"/>
    </location>
</feature>
<feature type="coiled-coil region" evidence="5">
    <location>
        <begin position="974"/>
        <end position="1008"/>
    </location>
</feature>
<dbReference type="GO" id="GO:0016020">
    <property type="term" value="C:membrane"/>
    <property type="evidence" value="ECO:0007669"/>
    <property type="project" value="UniProtKB-SubCell"/>
</dbReference>
<evidence type="ECO:0000256" key="4">
    <source>
        <dbReference type="ARBA" id="ARBA00023136"/>
    </source>
</evidence>
<protein>
    <submittedName>
        <fullName evidence="8">Fibronectin type-III domain-containing protein</fullName>
    </submittedName>
</protein>
<evidence type="ECO:0000256" key="3">
    <source>
        <dbReference type="ARBA" id="ARBA00022989"/>
    </source>
</evidence>
<feature type="transmembrane region" description="Helical" evidence="6">
    <location>
        <begin position="362"/>
        <end position="382"/>
    </location>
</feature>
<keyword evidence="9" id="KW-1185">Reference proteome</keyword>
<keyword evidence="3 6" id="KW-1133">Transmembrane helix</keyword>
<dbReference type="OrthoDB" id="419616at2759"/>
<feature type="transmembrane region" description="Helical" evidence="6">
    <location>
        <begin position="394"/>
        <end position="415"/>
    </location>
</feature>
<reference evidence="7" key="1">
    <citation type="submission" date="2022-10" db="EMBL/GenBank/DDBJ databases">
        <authorList>
            <person name="Chen Y."/>
            <person name="Dougan E. K."/>
            <person name="Chan C."/>
            <person name="Rhodes N."/>
            <person name="Thang M."/>
        </authorList>
    </citation>
    <scope>NUCLEOTIDE SEQUENCE</scope>
</reference>
<accession>A0A9P1CXK2</accession>
<evidence type="ECO:0000313" key="9">
    <source>
        <dbReference type="Proteomes" id="UP001152797"/>
    </source>
</evidence>
<evidence type="ECO:0000256" key="6">
    <source>
        <dbReference type="SAM" id="Phobius"/>
    </source>
</evidence>
<dbReference type="Proteomes" id="UP001152797">
    <property type="component" value="Unassembled WGS sequence"/>
</dbReference>
<gene>
    <name evidence="7" type="ORF">C1SCF055_LOCUS24462</name>
</gene>